<organism evidence="1 2">
    <name type="scientific">Chryseobacterium fistulae</name>
    <dbReference type="NCBI Taxonomy" id="2675058"/>
    <lineage>
        <taxon>Bacteria</taxon>
        <taxon>Pseudomonadati</taxon>
        <taxon>Bacteroidota</taxon>
        <taxon>Flavobacteriia</taxon>
        <taxon>Flavobacteriales</taxon>
        <taxon>Weeksellaceae</taxon>
        <taxon>Chryseobacterium group</taxon>
        <taxon>Chryseobacterium</taxon>
    </lineage>
</organism>
<keyword evidence="2" id="KW-1185">Reference proteome</keyword>
<evidence type="ECO:0000313" key="2">
    <source>
        <dbReference type="Proteomes" id="UP000445309"/>
    </source>
</evidence>
<reference evidence="1 2" key="1">
    <citation type="submission" date="2020-01" db="EMBL/GenBank/DDBJ databases">
        <authorList>
            <person name="Rodrigo-Torres L."/>
            <person name="Arahal R. D."/>
            <person name="Lucena T."/>
        </authorList>
    </citation>
    <scope>NUCLEOTIDE SEQUENCE [LARGE SCALE GENOMIC DNA]</scope>
    <source>
        <strain evidence="1 2">CECT 9393</strain>
    </source>
</reference>
<evidence type="ECO:0000313" key="1">
    <source>
        <dbReference type="EMBL" id="CAA7387188.1"/>
    </source>
</evidence>
<dbReference type="EMBL" id="CACVBY010000027">
    <property type="protein sequence ID" value="CAA7387188.1"/>
    <property type="molecule type" value="Genomic_DNA"/>
</dbReference>
<gene>
    <name evidence="1" type="ORF">CHRY9393_01496</name>
</gene>
<dbReference type="AlphaFoldDB" id="A0A6N4XMT4"/>
<dbReference type="Proteomes" id="UP000445309">
    <property type="component" value="Unassembled WGS sequence"/>
</dbReference>
<proteinExistence type="predicted"/>
<accession>A0A6N4XMT4</accession>
<name>A0A6N4XMT4_9FLAO</name>
<sequence>MKYYIMSILLIILTTECKENHQVSKKIENENQLFQFIEMGSKELQTTKFPKQWKIHPYEDSAPVSESDVINESNLNKLDYFDSVKGKLLKDRKYNSILKEKGTRIDSIFVIDSIYNKNRSFVYLKTFKTIEDSSYDFPPTVKQIDILIFQNSKFLRKLNIYNKKSYPFAIDLKLGYFNKDGNLFTKEFKIDEESTIATKEQQFKLSNDGNVVQQNSIIIEENKINITKQPTLKESIVVGNYKIYTSAISNSNGEEISLGYFITIKSFSKAILSIDAKYSEDYGCEGEYKLVNNENILHAIGKCDQDDLDDFYLRYENGEYFIKSKRFINKDWQKLIKE</sequence>
<dbReference type="RefSeq" id="WP_162072744.1">
    <property type="nucleotide sequence ID" value="NZ_CACVBY010000027.1"/>
</dbReference>
<protein>
    <submittedName>
        <fullName evidence="1">Uncharacterized protein</fullName>
    </submittedName>
</protein>